<dbReference type="PANTHER" id="PTHR10947:SF0">
    <property type="entry name" value="PHENYLALANINE--TRNA LIGASE BETA SUBUNIT"/>
    <property type="match status" value="1"/>
</dbReference>
<feature type="binding site" evidence="15">
    <location>
        <position position="469"/>
    </location>
    <ligand>
        <name>Mg(2+)</name>
        <dbReference type="ChEBI" id="CHEBI:18420"/>
        <note>shared with alpha subunit</note>
    </ligand>
</feature>
<evidence type="ECO:0000256" key="3">
    <source>
        <dbReference type="ARBA" id="ARBA00011209"/>
    </source>
</evidence>
<name>A0A9D1DMV3_9FIRM</name>
<comment type="caution">
    <text evidence="20">The sequence shown here is derived from an EMBL/GenBank/DDBJ whole genome shotgun (WGS) entry which is preliminary data.</text>
</comment>
<reference evidence="20" key="2">
    <citation type="journal article" date="2021" name="PeerJ">
        <title>Extensive microbial diversity within the chicken gut microbiome revealed by metagenomics and culture.</title>
        <authorList>
            <person name="Gilroy R."/>
            <person name="Ravi A."/>
            <person name="Getino M."/>
            <person name="Pursley I."/>
            <person name="Horton D.L."/>
            <person name="Alikhan N.F."/>
            <person name="Baker D."/>
            <person name="Gharbi K."/>
            <person name="Hall N."/>
            <person name="Watson M."/>
            <person name="Adriaenssens E.M."/>
            <person name="Foster-Nyarko E."/>
            <person name="Jarju S."/>
            <person name="Secka A."/>
            <person name="Antonio M."/>
            <person name="Oren A."/>
            <person name="Chaudhuri R.R."/>
            <person name="La Ragione R."/>
            <person name="Hildebrand F."/>
            <person name="Pallen M.J."/>
        </authorList>
    </citation>
    <scope>NUCLEOTIDE SEQUENCE</scope>
    <source>
        <strain evidence="20">ChiGjej3B3-7149</strain>
    </source>
</reference>
<evidence type="ECO:0000259" key="19">
    <source>
        <dbReference type="PROSITE" id="PS51483"/>
    </source>
</evidence>
<dbReference type="Gene3D" id="3.30.930.10">
    <property type="entry name" value="Bira Bifunctional Protein, Domain 2"/>
    <property type="match status" value="1"/>
</dbReference>
<dbReference type="GO" id="GO:0016740">
    <property type="term" value="F:transferase activity"/>
    <property type="evidence" value="ECO:0007669"/>
    <property type="project" value="UniProtKB-ARBA"/>
</dbReference>
<dbReference type="EMBL" id="DVHH01000222">
    <property type="protein sequence ID" value="HIR55751.1"/>
    <property type="molecule type" value="Genomic_DNA"/>
</dbReference>
<dbReference type="CDD" id="cd00769">
    <property type="entry name" value="PheRS_beta_core"/>
    <property type="match status" value="1"/>
</dbReference>
<evidence type="ECO:0000256" key="15">
    <source>
        <dbReference type="HAMAP-Rule" id="MF_00283"/>
    </source>
</evidence>
<evidence type="ECO:0000259" key="18">
    <source>
        <dbReference type="PROSITE" id="PS51447"/>
    </source>
</evidence>
<dbReference type="Gene3D" id="3.30.56.10">
    <property type="match status" value="2"/>
</dbReference>
<keyword evidence="5 16" id="KW-0820">tRNA-binding</keyword>
<dbReference type="PANTHER" id="PTHR10947">
    <property type="entry name" value="PHENYLALANYL-TRNA SYNTHETASE BETA CHAIN AND LEUCINE-RICH REPEAT-CONTAINING PROTEIN 47"/>
    <property type="match status" value="1"/>
</dbReference>
<reference evidence="20" key="1">
    <citation type="submission" date="2020-10" db="EMBL/GenBank/DDBJ databases">
        <authorList>
            <person name="Gilroy R."/>
        </authorList>
    </citation>
    <scope>NUCLEOTIDE SEQUENCE</scope>
    <source>
        <strain evidence="20">ChiGjej3B3-7149</strain>
    </source>
</reference>
<dbReference type="InterPro" id="IPR005146">
    <property type="entry name" value="B3/B4_tRNA-bd"/>
</dbReference>
<feature type="binding site" evidence="15">
    <location>
        <position position="460"/>
    </location>
    <ligand>
        <name>Mg(2+)</name>
        <dbReference type="ChEBI" id="CHEBI:18420"/>
        <note>shared with alpha subunit</note>
    </ligand>
</feature>
<dbReference type="NCBIfam" id="TIGR00472">
    <property type="entry name" value="pheT_bact"/>
    <property type="match status" value="1"/>
</dbReference>
<keyword evidence="8 15" id="KW-0547">Nucleotide-binding</keyword>
<dbReference type="Pfam" id="PF03147">
    <property type="entry name" value="FDX-ACB"/>
    <property type="match status" value="1"/>
</dbReference>
<dbReference type="GO" id="GO:0009328">
    <property type="term" value="C:phenylalanine-tRNA ligase complex"/>
    <property type="evidence" value="ECO:0007669"/>
    <property type="project" value="TreeGrafter"/>
</dbReference>
<dbReference type="SUPFAM" id="SSF56037">
    <property type="entry name" value="PheT/TilS domain"/>
    <property type="match status" value="1"/>
</dbReference>
<dbReference type="SMART" id="SM00874">
    <property type="entry name" value="B5"/>
    <property type="match status" value="1"/>
</dbReference>
<evidence type="ECO:0000256" key="5">
    <source>
        <dbReference type="ARBA" id="ARBA00022555"/>
    </source>
</evidence>
<dbReference type="GO" id="GO:0005524">
    <property type="term" value="F:ATP binding"/>
    <property type="evidence" value="ECO:0007669"/>
    <property type="project" value="UniProtKB-UniRule"/>
</dbReference>
<dbReference type="PROSITE" id="PS50886">
    <property type="entry name" value="TRBD"/>
    <property type="match status" value="1"/>
</dbReference>
<dbReference type="InterPro" id="IPR012340">
    <property type="entry name" value="NA-bd_OB-fold"/>
</dbReference>
<accession>A0A9D1DMV3</accession>
<dbReference type="InterPro" id="IPR002547">
    <property type="entry name" value="tRNA-bd_dom"/>
</dbReference>
<evidence type="ECO:0000313" key="20">
    <source>
        <dbReference type="EMBL" id="HIR55751.1"/>
    </source>
</evidence>
<dbReference type="Pfam" id="PF03483">
    <property type="entry name" value="B3_4"/>
    <property type="match status" value="1"/>
</dbReference>
<dbReference type="Pfam" id="PF01588">
    <property type="entry name" value="tRNA_bind"/>
    <property type="match status" value="1"/>
</dbReference>
<evidence type="ECO:0000256" key="4">
    <source>
        <dbReference type="ARBA" id="ARBA00022490"/>
    </source>
</evidence>
<dbReference type="InterPro" id="IPR004532">
    <property type="entry name" value="Phe-tRNA-ligase_IIc_bsu_bact"/>
</dbReference>
<dbReference type="FunFam" id="3.50.40.10:FF:000001">
    <property type="entry name" value="Phenylalanine--tRNA ligase beta subunit"/>
    <property type="match status" value="1"/>
</dbReference>
<dbReference type="GO" id="GO:0140096">
    <property type="term" value="F:catalytic activity, acting on a protein"/>
    <property type="evidence" value="ECO:0007669"/>
    <property type="project" value="UniProtKB-ARBA"/>
</dbReference>
<keyword evidence="13 15" id="KW-0030">Aminoacyl-tRNA synthetase</keyword>
<dbReference type="InterPro" id="IPR045060">
    <property type="entry name" value="Phe-tRNA-ligase_IIc_bsu"/>
</dbReference>
<dbReference type="SUPFAM" id="SSF46955">
    <property type="entry name" value="Putative DNA-binding domain"/>
    <property type="match status" value="1"/>
</dbReference>
<keyword evidence="9 15" id="KW-0067">ATP-binding</keyword>
<proteinExistence type="inferred from homology"/>
<dbReference type="Gene3D" id="2.40.50.140">
    <property type="entry name" value="Nucleic acid-binding proteins"/>
    <property type="match status" value="1"/>
</dbReference>
<dbReference type="HAMAP" id="MF_00283">
    <property type="entry name" value="Phe_tRNA_synth_beta1"/>
    <property type="match status" value="1"/>
</dbReference>
<dbReference type="InterPro" id="IPR045864">
    <property type="entry name" value="aa-tRNA-synth_II/BPL/LPL"/>
</dbReference>
<dbReference type="Proteomes" id="UP000824238">
    <property type="component" value="Unassembled WGS sequence"/>
</dbReference>
<evidence type="ECO:0000256" key="2">
    <source>
        <dbReference type="ARBA" id="ARBA00008653"/>
    </source>
</evidence>
<keyword evidence="4 15" id="KW-0963">Cytoplasm</keyword>
<dbReference type="AlphaFoldDB" id="A0A9D1DMV3"/>
<dbReference type="Gene3D" id="3.30.70.380">
    <property type="entry name" value="Ferrodoxin-fold anticodon-binding domain"/>
    <property type="match status" value="1"/>
</dbReference>
<evidence type="ECO:0000259" key="17">
    <source>
        <dbReference type="PROSITE" id="PS50886"/>
    </source>
</evidence>
<dbReference type="SMART" id="SM00896">
    <property type="entry name" value="FDX-ACB"/>
    <property type="match status" value="1"/>
</dbReference>
<comment type="subcellular location">
    <subcellularLocation>
        <location evidence="1 15">Cytoplasm</location>
    </subcellularLocation>
</comment>
<comment type="cofactor">
    <cofactor evidence="15">
        <name>Mg(2+)</name>
        <dbReference type="ChEBI" id="CHEBI:18420"/>
    </cofactor>
    <text evidence="15">Binds 2 magnesium ions per tetramer.</text>
</comment>
<dbReference type="SUPFAM" id="SSF55681">
    <property type="entry name" value="Class II aaRS and biotin synthetases"/>
    <property type="match status" value="1"/>
</dbReference>
<evidence type="ECO:0000256" key="9">
    <source>
        <dbReference type="ARBA" id="ARBA00022840"/>
    </source>
</evidence>
<comment type="similarity">
    <text evidence="2 15">Belongs to the phenylalanyl-tRNA synthetase beta subunit family. Type 1 subfamily.</text>
</comment>
<evidence type="ECO:0000256" key="8">
    <source>
        <dbReference type="ARBA" id="ARBA00022741"/>
    </source>
</evidence>
<comment type="subunit">
    <text evidence="3 15">Tetramer of two alpha and two beta subunits.</text>
</comment>
<protein>
    <recommendedName>
        <fullName evidence="15">Phenylalanine--tRNA ligase beta subunit</fullName>
        <ecNumber evidence="15">6.1.1.20</ecNumber>
    </recommendedName>
    <alternativeName>
        <fullName evidence="15">Phenylalanyl-tRNA synthetase beta subunit</fullName>
        <shortName evidence="15">PheRS</shortName>
    </alternativeName>
</protein>
<dbReference type="Gene3D" id="3.50.40.10">
    <property type="entry name" value="Phenylalanyl-trna Synthetase, Chain B, domain 3"/>
    <property type="match status" value="1"/>
</dbReference>
<comment type="catalytic activity">
    <reaction evidence="14 15">
        <text>tRNA(Phe) + L-phenylalanine + ATP = L-phenylalanyl-tRNA(Phe) + AMP + diphosphate + H(+)</text>
        <dbReference type="Rhea" id="RHEA:19413"/>
        <dbReference type="Rhea" id="RHEA-COMP:9668"/>
        <dbReference type="Rhea" id="RHEA-COMP:9699"/>
        <dbReference type="ChEBI" id="CHEBI:15378"/>
        <dbReference type="ChEBI" id="CHEBI:30616"/>
        <dbReference type="ChEBI" id="CHEBI:33019"/>
        <dbReference type="ChEBI" id="CHEBI:58095"/>
        <dbReference type="ChEBI" id="CHEBI:78442"/>
        <dbReference type="ChEBI" id="CHEBI:78531"/>
        <dbReference type="ChEBI" id="CHEBI:456215"/>
        <dbReference type="EC" id="6.1.1.20"/>
    </reaction>
</comment>
<dbReference type="SUPFAM" id="SSF54991">
    <property type="entry name" value="Anticodon-binding domain of PheRS"/>
    <property type="match status" value="1"/>
</dbReference>
<dbReference type="SUPFAM" id="SSF50249">
    <property type="entry name" value="Nucleic acid-binding proteins"/>
    <property type="match status" value="1"/>
</dbReference>
<evidence type="ECO:0000256" key="11">
    <source>
        <dbReference type="ARBA" id="ARBA00022884"/>
    </source>
</evidence>
<dbReference type="InterPro" id="IPR041616">
    <property type="entry name" value="PheRS_beta_core"/>
</dbReference>
<evidence type="ECO:0000313" key="21">
    <source>
        <dbReference type="Proteomes" id="UP000824238"/>
    </source>
</evidence>
<feature type="binding site" evidence="15">
    <location>
        <position position="473"/>
    </location>
    <ligand>
        <name>Mg(2+)</name>
        <dbReference type="ChEBI" id="CHEBI:18420"/>
        <note>shared with alpha subunit</note>
    </ligand>
</feature>
<dbReference type="Pfam" id="PF03484">
    <property type="entry name" value="B5"/>
    <property type="match status" value="1"/>
</dbReference>
<dbReference type="PROSITE" id="PS51447">
    <property type="entry name" value="FDX_ACB"/>
    <property type="match status" value="1"/>
</dbReference>
<keyword evidence="12 15" id="KW-0648">Protein biosynthesis</keyword>
<sequence length="798" mass="88139">MKLSRKWLNEFVELSLEEKNDHDFAEAMTMTGSKVEGTSCMGEGISRVVVGKIVEMVRHHDSDHMWTCQVDVGGERLLQIVTGAQNQKVGDLVPVALDGAKLPGGVEINTTVFRGELSEGMMCSLKELGLTLHDFPYAYENGLFVIEEPCKPGDDIVPVIGRDDHVVEFEITPNRPDCLSVIGLAREASVTFGKPLKLHTPVVKGSGGDIHEHVKVDIEDPKLCPRYTARMVRNIKIEPSPKWMRERIAAMGMRPINNIVDITNYVMMEYGQPMHAFDFACVDGGHIVVRTAREGETIRTLDGNERRLTTSMLCICDEYKPVGVAGVMGGENSEITDDTKMVLFESANFNGTSIRRTAAGLGMRTDASAHYEKGLDPYLTKIAVDRACELVELLGAGEVVDGYVDCFPAPPEPLVRELDVDRVNWILGTDIDGDTMRNILRELGFGVEGNTVTVPSWRLDIDAKYTQNDFAEEVARIYGFNNIPSTMMEDSGTKSGGLTPEQAAERHLGAICRACGYNGIITYSFYSPAGWDLIRLPADDKRRDAIRILNPLGEDTSCMRTTTLPSVLEVLARNWNYRNKSAKVYEFAKIYLKRPDGLADEPKVLTLGAYGEDMDFYALKGTVEELCDALLIQDVEYRPVKDDPSYHPGRCAALYANGKCLGKLGQIHPLVAKNYGVADELYAAELNFQAMFDHRTTEVYYTPLPRFPSVNRDIAVVCDDGTTAGELMGCIREAGGEYLKGCEVFDVYKGANIPEGKKSVAFSLTLRSDDQTLTDAHADEAVQAILAALREKFGAVIR</sequence>
<dbReference type="GO" id="GO:0004826">
    <property type="term" value="F:phenylalanine-tRNA ligase activity"/>
    <property type="evidence" value="ECO:0007669"/>
    <property type="project" value="UniProtKB-UniRule"/>
</dbReference>
<dbReference type="InterPro" id="IPR020825">
    <property type="entry name" value="Phe-tRNA_synthase-like_B3/B4"/>
</dbReference>
<evidence type="ECO:0000256" key="12">
    <source>
        <dbReference type="ARBA" id="ARBA00022917"/>
    </source>
</evidence>
<feature type="domain" description="B5" evidence="19">
    <location>
        <begin position="411"/>
        <end position="485"/>
    </location>
</feature>
<dbReference type="InterPro" id="IPR005147">
    <property type="entry name" value="tRNA_synthase_B5-dom"/>
</dbReference>
<feature type="domain" description="FDX-ACB" evidence="18">
    <location>
        <begin position="705"/>
        <end position="798"/>
    </location>
</feature>
<dbReference type="SMART" id="SM00873">
    <property type="entry name" value="B3_4"/>
    <property type="match status" value="1"/>
</dbReference>
<dbReference type="InterPro" id="IPR005121">
    <property type="entry name" value="Fdx_antiC-bd"/>
</dbReference>
<feature type="domain" description="TRNA-binding" evidence="17">
    <location>
        <begin position="42"/>
        <end position="157"/>
    </location>
</feature>
<evidence type="ECO:0000256" key="16">
    <source>
        <dbReference type="PROSITE-ProRule" id="PRU00209"/>
    </source>
</evidence>
<dbReference type="InterPro" id="IPR036690">
    <property type="entry name" value="Fdx_antiC-bd_sf"/>
</dbReference>
<evidence type="ECO:0000256" key="6">
    <source>
        <dbReference type="ARBA" id="ARBA00022598"/>
    </source>
</evidence>
<evidence type="ECO:0000256" key="1">
    <source>
        <dbReference type="ARBA" id="ARBA00004496"/>
    </source>
</evidence>
<dbReference type="GO" id="GO:0000287">
    <property type="term" value="F:magnesium ion binding"/>
    <property type="evidence" value="ECO:0007669"/>
    <property type="project" value="UniProtKB-UniRule"/>
</dbReference>
<organism evidence="20 21">
    <name type="scientific">Candidatus Scatomorpha intestinigallinarum</name>
    <dbReference type="NCBI Taxonomy" id="2840923"/>
    <lineage>
        <taxon>Bacteria</taxon>
        <taxon>Bacillati</taxon>
        <taxon>Bacillota</taxon>
        <taxon>Clostridia</taxon>
        <taxon>Eubacteriales</taxon>
        <taxon>Candidatus Scatomorpha</taxon>
    </lineage>
</organism>
<dbReference type="Pfam" id="PF17759">
    <property type="entry name" value="tRNA_synthFbeta"/>
    <property type="match status" value="1"/>
</dbReference>
<dbReference type="EC" id="6.1.1.20" evidence="15"/>
<dbReference type="InterPro" id="IPR033714">
    <property type="entry name" value="tRNA_bind_bactPheRS"/>
</dbReference>
<dbReference type="InterPro" id="IPR009061">
    <property type="entry name" value="DNA-bd_dom_put_sf"/>
</dbReference>
<keyword evidence="10 15" id="KW-0460">Magnesium</keyword>
<evidence type="ECO:0000256" key="7">
    <source>
        <dbReference type="ARBA" id="ARBA00022723"/>
    </source>
</evidence>
<dbReference type="PROSITE" id="PS51483">
    <property type="entry name" value="B5"/>
    <property type="match status" value="1"/>
</dbReference>
<keyword evidence="7 15" id="KW-0479">Metal-binding</keyword>
<dbReference type="FunFam" id="3.30.70.380:FF:000001">
    <property type="entry name" value="Phenylalanine--tRNA ligase beta subunit"/>
    <property type="match status" value="1"/>
</dbReference>
<keyword evidence="6 15" id="KW-0436">Ligase</keyword>
<gene>
    <name evidence="15" type="primary">pheT</name>
    <name evidence="20" type="ORF">IAD36_09185</name>
</gene>
<evidence type="ECO:0000256" key="14">
    <source>
        <dbReference type="ARBA" id="ARBA00049255"/>
    </source>
</evidence>
<dbReference type="CDD" id="cd02796">
    <property type="entry name" value="tRNA_bind_bactPheRS"/>
    <property type="match status" value="1"/>
</dbReference>
<evidence type="ECO:0000256" key="13">
    <source>
        <dbReference type="ARBA" id="ARBA00023146"/>
    </source>
</evidence>
<dbReference type="GO" id="GO:0000049">
    <property type="term" value="F:tRNA binding"/>
    <property type="evidence" value="ECO:0007669"/>
    <property type="project" value="UniProtKB-UniRule"/>
</dbReference>
<evidence type="ECO:0000256" key="10">
    <source>
        <dbReference type="ARBA" id="ARBA00022842"/>
    </source>
</evidence>
<keyword evidence="11 16" id="KW-0694">RNA-binding</keyword>
<feature type="binding site" evidence="15">
    <location>
        <position position="472"/>
    </location>
    <ligand>
        <name>Mg(2+)</name>
        <dbReference type="ChEBI" id="CHEBI:18420"/>
        <note>shared with alpha subunit</note>
    </ligand>
</feature>
<dbReference type="GO" id="GO:0006432">
    <property type="term" value="P:phenylalanyl-tRNA aminoacylation"/>
    <property type="evidence" value="ECO:0007669"/>
    <property type="project" value="UniProtKB-UniRule"/>
</dbReference>